<evidence type="ECO:0000256" key="3">
    <source>
        <dbReference type="ARBA" id="ARBA00022989"/>
    </source>
</evidence>
<dbReference type="KEGG" id="cpf:CPF_1695"/>
<gene>
    <name evidence="7" type="primary">fnt</name>
    <name evidence="7" type="ordered locus">CPF_1695</name>
</gene>
<dbReference type="GO" id="GO:0015499">
    <property type="term" value="F:formate transmembrane transporter activity"/>
    <property type="evidence" value="ECO:0007669"/>
    <property type="project" value="TreeGrafter"/>
</dbReference>
<comment type="subcellular location">
    <subcellularLocation>
        <location evidence="1">Membrane</location>
        <topology evidence="1">Multi-pass membrane protein</topology>
    </subcellularLocation>
</comment>
<dbReference type="GO" id="GO:0005886">
    <property type="term" value="C:plasma membrane"/>
    <property type="evidence" value="ECO:0007669"/>
    <property type="project" value="TreeGrafter"/>
</dbReference>
<dbReference type="InterPro" id="IPR000292">
    <property type="entry name" value="For/NO2_transpt"/>
</dbReference>
<organism evidence="7 8">
    <name type="scientific">Clostridium perfringens (strain ATCC 13124 / DSM 756 / JCM 1290 / NCIMB 6125 / NCTC 8237 / Type A)</name>
    <dbReference type="NCBI Taxonomy" id="195103"/>
    <lineage>
        <taxon>Bacteria</taxon>
        <taxon>Bacillati</taxon>
        <taxon>Bacillota</taxon>
        <taxon>Clostridia</taxon>
        <taxon>Eubacteriales</taxon>
        <taxon>Clostridiaceae</taxon>
        <taxon>Clostridium</taxon>
    </lineage>
</organism>
<dbReference type="HOGENOM" id="CLU_036896_2_1_9"/>
<dbReference type="Pfam" id="PF01226">
    <property type="entry name" value="Form_Nir_trans"/>
    <property type="match status" value="1"/>
</dbReference>
<dbReference type="STRING" id="195103.CPF_1695"/>
<dbReference type="RefSeq" id="WP_011590847.1">
    <property type="nucleotide sequence ID" value="NC_008261.1"/>
</dbReference>
<dbReference type="AlphaFoldDB" id="A0A0H2YUN1"/>
<keyword evidence="8" id="KW-1185">Reference proteome</keyword>
<keyword evidence="4 6" id="KW-0472">Membrane</keyword>
<reference evidence="7 8" key="1">
    <citation type="journal article" date="2006" name="Genome Res.">
        <title>Skewed genomic variability in strains of the toxigenic bacterial pathogen, Clostridium perfringens.</title>
        <authorList>
            <person name="Myers G.S."/>
            <person name="Rasko D.A."/>
            <person name="Cheung J.K."/>
            <person name="Ravel J."/>
            <person name="Seshadri R."/>
            <person name="Deboy R.T."/>
            <person name="Ren Q."/>
            <person name="Varga J."/>
            <person name="Awad M.M."/>
            <person name="Brinkac L.M."/>
            <person name="Daugherty S.C."/>
            <person name="Haft D.H."/>
            <person name="Dodson R.J."/>
            <person name="Madupu R."/>
            <person name="Nelson W.C."/>
            <person name="Rosovitz M.J."/>
            <person name="Sullivan S.A."/>
            <person name="Khouri H."/>
            <person name="Dimitrov G.I."/>
            <person name="Watkins K.L."/>
            <person name="Mulligan S."/>
            <person name="Benton J."/>
            <person name="Radune D."/>
            <person name="Fisher D.J."/>
            <person name="Atkins H.S."/>
            <person name="Hiscox T."/>
            <person name="Jost B.H."/>
            <person name="Billington S.J."/>
            <person name="Songer J.G."/>
            <person name="McClane B.A."/>
            <person name="Titball R.W."/>
            <person name="Rood J.I."/>
            <person name="Melville S.B."/>
            <person name="Paulsen I.T."/>
        </authorList>
    </citation>
    <scope>NUCLEOTIDE SEQUENCE [LARGE SCALE GENOMIC DNA]</scope>
    <source>
        <strain evidence="8">ATCC 13124 / DSM 756 / JCM 1290 / NCIMB 6125 / NCTC 8237 / S 107 / Type A</strain>
    </source>
</reference>
<dbReference type="Proteomes" id="UP000001823">
    <property type="component" value="Chromosome"/>
</dbReference>
<evidence type="ECO:0000256" key="6">
    <source>
        <dbReference type="SAM" id="Phobius"/>
    </source>
</evidence>
<feature type="transmembrane region" description="Helical" evidence="6">
    <location>
        <begin position="226"/>
        <end position="250"/>
    </location>
</feature>
<dbReference type="PANTHER" id="PTHR30520">
    <property type="entry name" value="FORMATE TRANSPORTER-RELATED"/>
    <property type="match status" value="1"/>
</dbReference>
<feature type="transmembrane region" description="Helical" evidence="6">
    <location>
        <begin position="186"/>
        <end position="214"/>
    </location>
</feature>
<protein>
    <submittedName>
        <fullName evidence="7">Formate/nitrite transporter</fullName>
    </submittedName>
</protein>
<name>A0A0H2YUN1_CLOP1</name>
<evidence type="ECO:0000256" key="5">
    <source>
        <dbReference type="ARBA" id="ARBA00049660"/>
    </source>
</evidence>
<dbReference type="EMBL" id="CP000246">
    <property type="protein sequence ID" value="ABG84306.1"/>
    <property type="molecule type" value="Genomic_DNA"/>
</dbReference>
<sequence length="265" mass="28625">MFREEFSNVISAGRGKIDLLNNSKGRYLVYAMLAGLYVSFGIMLAFTIGGILDSANSPSTKIIMGASFGVALSLVVFAGSELFTGNNFVMTIGMLNKEVTFKECGKVWGLAYAGNFLGSIIAALGFIGAGLTTGSVSDFMIKTAEIKISLPPEQLFIRGIFCNILVCLAVWCTFRLKTETSKLIMIFWCLFAFVTSGFEHSIANMSLLVIGVILTKGATITVAGSLYNLFFVTLGNILGGVLLGVTYHYIANKKVENKKLVHIQK</sequence>
<proteinExistence type="inferred from homology"/>
<accession>A0A0H2YUN1</accession>
<feature type="transmembrane region" description="Helical" evidence="6">
    <location>
        <begin position="27"/>
        <end position="51"/>
    </location>
</feature>
<dbReference type="Gene3D" id="1.20.1080.10">
    <property type="entry name" value="Glycerol uptake facilitator protein"/>
    <property type="match status" value="1"/>
</dbReference>
<dbReference type="PROSITE" id="PS01006">
    <property type="entry name" value="FORMATE_NITRITE_TP_2"/>
    <property type="match status" value="1"/>
</dbReference>
<dbReference type="InterPro" id="IPR024002">
    <property type="entry name" value="For/NO2_transpt_CS"/>
</dbReference>
<evidence type="ECO:0000256" key="2">
    <source>
        <dbReference type="ARBA" id="ARBA00022692"/>
    </source>
</evidence>
<evidence type="ECO:0000313" key="8">
    <source>
        <dbReference type="Proteomes" id="UP000001823"/>
    </source>
</evidence>
<evidence type="ECO:0000313" key="7">
    <source>
        <dbReference type="EMBL" id="ABG84306.1"/>
    </source>
</evidence>
<dbReference type="eggNOG" id="COG2116">
    <property type="taxonomic scope" value="Bacteria"/>
</dbReference>
<feature type="transmembrane region" description="Helical" evidence="6">
    <location>
        <begin position="155"/>
        <end position="174"/>
    </location>
</feature>
<feature type="transmembrane region" description="Helical" evidence="6">
    <location>
        <begin position="110"/>
        <end position="135"/>
    </location>
</feature>
<keyword evidence="3 6" id="KW-1133">Transmembrane helix</keyword>
<comment type="similarity">
    <text evidence="5">Belongs to the FNT transporter (TC 1.A.16) family.</text>
</comment>
<dbReference type="PANTHER" id="PTHR30520:SF8">
    <property type="entry name" value="NITRITE TRANSPORTER NIRC"/>
    <property type="match status" value="1"/>
</dbReference>
<evidence type="ECO:0000256" key="4">
    <source>
        <dbReference type="ARBA" id="ARBA00023136"/>
    </source>
</evidence>
<dbReference type="PaxDb" id="195103-CPF_1695"/>
<evidence type="ECO:0000256" key="1">
    <source>
        <dbReference type="ARBA" id="ARBA00004141"/>
    </source>
</evidence>
<keyword evidence="2 6" id="KW-0812">Transmembrane</keyword>
<dbReference type="InterPro" id="IPR023271">
    <property type="entry name" value="Aquaporin-like"/>
</dbReference>
<feature type="transmembrane region" description="Helical" evidence="6">
    <location>
        <begin position="63"/>
        <end position="89"/>
    </location>
</feature>